<comment type="caution">
    <text evidence="1">The sequence shown here is derived from an EMBL/GenBank/DDBJ whole genome shotgun (WGS) entry which is preliminary data.</text>
</comment>
<sequence length="91" mass="9271">MSPTLKPVAALLSITLLISCGDTAPKIEVPPDVLAVPDKPLLPEAGAGNAEAARYLVRTEEWMDAASDQIATLAAIVCTLTGQGCPGQGAN</sequence>
<keyword evidence="2" id="KW-1185">Reference proteome</keyword>
<name>A0A4R1NQZ7_9RHOB</name>
<dbReference type="Proteomes" id="UP000295673">
    <property type="component" value="Unassembled WGS sequence"/>
</dbReference>
<dbReference type="AlphaFoldDB" id="A0A4R1NQZ7"/>
<evidence type="ECO:0000313" key="2">
    <source>
        <dbReference type="Proteomes" id="UP000295673"/>
    </source>
</evidence>
<dbReference type="PROSITE" id="PS51257">
    <property type="entry name" value="PROKAR_LIPOPROTEIN"/>
    <property type="match status" value="1"/>
</dbReference>
<reference evidence="1 2" key="1">
    <citation type="submission" date="2019-03" db="EMBL/GenBank/DDBJ databases">
        <title>Genomic Encyclopedia of Archaeal and Bacterial Type Strains, Phase II (KMG-II): from individual species to whole genera.</title>
        <authorList>
            <person name="Goeker M."/>
        </authorList>
    </citation>
    <scope>NUCLEOTIDE SEQUENCE [LARGE SCALE GENOMIC DNA]</scope>
    <source>
        <strain evidence="1 2">DSM 26433</strain>
    </source>
</reference>
<accession>A0A4R1NQZ7</accession>
<protein>
    <submittedName>
        <fullName evidence="1">Uncharacterized protein</fullName>
    </submittedName>
</protein>
<dbReference type="EMBL" id="SMGR01000001">
    <property type="protein sequence ID" value="TCL09153.1"/>
    <property type="molecule type" value="Genomic_DNA"/>
</dbReference>
<gene>
    <name evidence="1" type="ORF">BXY66_1198</name>
</gene>
<evidence type="ECO:0000313" key="1">
    <source>
        <dbReference type="EMBL" id="TCL09153.1"/>
    </source>
</evidence>
<organism evidence="1 2">
    <name type="scientific">Shimia isoporae</name>
    <dbReference type="NCBI Taxonomy" id="647720"/>
    <lineage>
        <taxon>Bacteria</taxon>
        <taxon>Pseudomonadati</taxon>
        <taxon>Pseudomonadota</taxon>
        <taxon>Alphaproteobacteria</taxon>
        <taxon>Rhodobacterales</taxon>
        <taxon>Roseobacteraceae</taxon>
    </lineage>
</organism>
<dbReference type="RefSeq" id="WP_132859216.1">
    <property type="nucleotide sequence ID" value="NZ_SMGR01000001.1"/>
</dbReference>
<proteinExistence type="predicted"/>